<keyword evidence="3" id="KW-1185">Reference proteome</keyword>
<name>A0A026WJW7_OOCBI</name>
<dbReference type="EMBL" id="KK107167">
    <property type="protein sequence ID" value="EZA56258.1"/>
    <property type="molecule type" value="Genomic_DNA"/>
</dbReference>
<dbReference type="Proteomes" id="UP000053097">
    <property type="component" value="Unassembled WGS sequence"/>
</dbReference>
<sequence>MYVRERADHADDSNSKFLVSRSTRRQRSGGSDTRMRARIEADAPSSREDPAINIAALSTCPRPPGAPRPVGNFAGVTQDPSSPRALVSFTLPARKSHGISVHKFPGSR</sequence>
<feature type="compositionally biased region" description="Basic and acidic residues" evidence="1">
    <location>
        <begin position="1"/>
        <end position="14"/>
    </location>
</feature>
<organism evidence="2 3">
    <name type="scientific">Ooceraea biroi</name>
    <name type="common">Clonal raider ant</name>
    <name type="synonym">Cerapachys biroi</name>
    <dbReference type="NCBI Taxonomy" id="2015173"/>
    <lineage>
        <taxon>Eukaryota</taxon>
        <taxon>Metazoa</taxon>
        <taxon>Ecdysozoa</taxon>
        <taxon>Arthropoda</taxon>
        <taxon>Hexapoda</taxon>
        <taxon>Insecta</taxon>
        <taxon>Pterygota</taxon>
        <taxon>Neoptera</taxon>
        <taxon>Endopterygota</taxon>
        <taxon>Hymenoptera</taxon>
        <taxon>Apocrita</taxon>
        <taxon>Aculeata</taxon>
        <taxon>Formicoidea</taxon>
        <taxon>Formicidae</taxon>
        <taxon>Dorylinae</taxon>
        <taxon>Ooceraea</taxon>
    </lineage>
</organism>
<evidence type="ECO:0000313" key="2">
    <source>
        <dbReference type="EMBL" id="EZA56258.1"/>
    </source>
</evidence>
<protein>
    <submittedName>
        <fullName evidence="2">Uncharacterized protein</fullName>
    </submittedName>
</protein>
<feature type="region of interest" description="Disordered" evidence="1">
    <location>
        <begin position="1"/>
        <end position="82"/>
    </location>
</feature>
<evidence type="ECO:0000313" key="3">
    <source>
        <dbReference type="Proteomes" id="UP000053097"/>
    </source>
</evidence>
<gene>
    <name evidence="2" type="ORF">X777_02876</name>
</gene>
<evidence type="ECO:0000256" key="1">
    <source>
        <dbReference type="SAM" id="MobiDB-lite"/>
    </source>
</evidence>
<dbReference type="AlphaFoldDB" id="A0A026WJW7"/>
<feature type="compositionally biased region" description="Basic and acidic residues" evidence="1">
    <location>
        <begin position="33"/>
        <end position="50"/>
    </location>
</feature>
<accession>A0A026WJW7</accession>
<reference evidence="2 3" key="1">
    <citation type="journal article" date="2014" name="Curr. Biol.">
        <title>The genome of the clonal raider ant Cerapachys biroi.</title>
        <authorList>
            <person name="Oxley P.R."/>
            <person name="Ji L."/>
            <person name="Fetter-Pruneda I."/>
            <person name="McKenzie S.K."/>
            <person name="Li C."/>
            <person name="Hu H."/>
            <person name="Zhang G."/>
            <person name="Kronauer D.J."/>
        </authorList>
    </citation>
    <scope>NUCLEOTIDE SEQUENCE [LARGE SCALE GENOMIC DNA]</scope>
</reference>
<proteinExistence type="predicted"/>